<sequence>MLSFETKSEAETKGLARKLAQHLVGREIICLIGELGSGKTTFVQGLAEGLGIMLPIVSPTFTLVREYFGRLPLFHVDAYRLSGLTPDEVQQQIGLWEYIERGGVVVIEWADLIVGALPPERLDVLFSHTSDGRLLKFEPHGQVYEQLLARLAEGG</sequence>
<dbReference type="EMBL" id="JANUCP010000002">
    <property type="protein sequence ID" value="MCS3918622.1"/>
    <property type="molecule type" value="Genomic_DNA"/>
</dbReference>
<dbReference type="InterPro" id="IPR003442">
    <property type="entry name" value="T6A_TsaE"/>
</dbReference>
<evidence type="ECO:0000256" key="8">
    <source>
        <dbReference type="ARBA" id="ARBA00022840"/>
    </source>
</evidence>
<keyword evidence="6" id="KW-0479">Metal-binding</keyword>
<keyword evidence="9" id="KW-0460">Magnesium</keyword>
<evidence type="ECO:0000256" key="4">
    <source>
        <dbReference type="ARBA" id="ARBA00022490"/>
    </source>
</evidence>
<dbReference type="Gene3D" id="3.40.50.300">
    <property type="entry name" value="P-loop containing nucleotide triphosphate hydrolases"/>
    <property type="match status" value="1"/>
</dbReference>
<organism evidence="11 12">
    <name type="scientific">Candidatus Fervidibacter sacchari</name>
    <dbReference type="NCBI Taxonomy" id="1448929"/>
    <lineage>
        <taxon>Bacteria</taxon>
        <taxon>Candidatus Fervidibacterota</taxon>
        <taxon>Candidatus Fervidibacter</taxon>
    </lineage>
</organism>
<evidence type="ECO:0000256" key="5">
    <source>
        <dbReference type="ARBA" id="ARBA00022694"/>
    </source>
</evidence>
<keyword evidence="12" id="KW-1185">Reference proteome</keyword>
<evidence type="ECO:0000313" key="11">
    <source>
        <dbReference type="EMBL" id="MCS3918622.1"/>
    </source>
</evidence>
<dbReference type="RefSeq" id="WP_259094601.1">
    <property type="nucleotide sequence ID" value="NZ_CP130454.1"/>
</dbReference>
<keyword evidence="8" id="KW-0067">ATP-binding</keyword>
<dbReference type="NCBIfam" id="TIGR00150">
    <property type="entry name" value="T6A_YjeE"/>
    <property type="match status" value="1"/>
</dbReference>
<protein>
    <recommendedName>
        <fullName evidence="3">tRNA threonylcarbamoyladenosine biosynthesis protein TsaE</fullName>
    </recommendedName>
    <alternativeName>
        <fullName evidence="10">t(6)A37 threonylcarbamoyladenosine biosynthesis protein TsaE</fullName>
    </alternativeName>
</protein>
<comment type="subcellular location">
    <subcellularLocation>
        <location evidence="1">Cytoplasm</location>
    </subcellularLocation>
</comment>
<evidence type="ECO:0000313" key="12">
    <source>
        <dbReference type="Proteomes" id="UP001204798"/>
    </source>
</evidence>
<evidence type="ECO:0000256" key="9">
    <source>
        <dbReference type="ARBA" id="ARBA00022842"/>
    </source>
</evidence>
<gene>
    <name evidence="11" type="ORF">M2350_001022</name>
</gene>
<dbReference type="PANTHER" id="PTHR33540">
    <property type="entry name" value="TRNA THREONYLCARBAMOYLADENOSINE BIOSYNTHESIS PROTEIN TSAE"/>
    <property type="match status" value="1"/>
</dbReference>
<evidence type="ECO:0000256" key="7">
    <source>
        <dbReference type="ARBA" id="ARBA00022741"/>
    </source>
</evidence>
<keyword evidence="7" id="KW-0547">Nucleotide-binding</keyword>
<dbReference type="InterPro" id="IPR027417">
    <property type="entry name" value="P-loop_NTPase"/>
</dbReference>
<dbReference type="SUPFAM" id="SSF52540">
    <property type="entry name" value="P-loop containing nucleoside triphosphate hydrolases"/>
    <property type="match status" value="1"/>
</dbReference>
<name>A0ABT2EL07_9BACT</name>
<evidence type="ECO:0000256" key="10">
    <source>
        <dbReference type="ARBA" id="ARBA00032441"/>
    </source>
</evidence>
<comment type="similarity">
    <text evidence="2">Belongs to the TsaE family.</text>
</comment>
<comment type="caution">
    <text evidence="11">The sequence shown here is derived from an EMBL/GenBank/DDBJ whole genome shotgun (WGS) entry which is preliminary data.</text>
</comment>
<evidence type="ECO:0000256" key="6">
    <source>
        <dbReference type="ARBA" id="ARBA00022723"/>
    </source>
</evidence>
<dbReference type="Pfam" id="PF02367">
    <property type="entry name" value="TsaE"/>
    <property type="match status" value="1"/>
</dbReference>
<dbReference type="PANTHER" id="PTHR33540:SF2">
    <property type="entry name" value="TRNA THREONYLCARBAMOYLADENOSINE BIOSYNTHESIS PROTEIN TSAE"/>
    <property type="match status" value="1"/>
</dbReference>
<dbReference type="Proteomes" id="UP001204798">
    <property type="component" value="Unassembled WGS sequence"/>
</dbReference>
<keyword evidence="5" id="KW-0819">tRNA processing</keyword>
<keyword evidence="4" id="KW-0963">Cytoplasm</keyword>
<accession>A0ABT2EL07</accession>
<proteinExistence type="inferred from homology"/>
<reference evidence="11 12" key="1">
    <citation type="submission" date="2022-08" db="EMBL/GenBank/DDBJ databases">
        <title>Bacterial and archaeal communities from various locations to study Microbial Dark Matter (Phase II).</title>
        <authorList>
            <person name="Stepanauskas R."/>
        </authorList>
    </citation>
    <scope>NUCLEOTIDE SEQUENCE [LARGE SCALE GENOMIC DNA]</scope>
    <source>
        <strain evidence="11 12">PD1</strain>
    </source>
</reference>
<evidence type="ECO:0000256" key="1">
    <source>
        <dbReference type="ARBA" id="ARBA00004496"/>
    </source>
</evidence>
<evidence type="ECO:0000256" key="2">
    <source>
        <dbReference type="ARBA" id="ARBA00007599"/>
    </source>
</evidence>
<evidence type="ECO:0000256" key="3">
    <source>
        <dbReference type="ARBA" id="ARBA00019010"/>
    </source>
</evidence>